<reference evidence="1" key="2">
    <citation type="journal article" date="2014" name="ISME J.">
        <title>Microbial stratification in low pH oxic and suboxic macroscopic growths along an acid mine drainage.</title>
        <authorList>
            <person name="Mendez-Garcia C."/>
            <person name="Mesa V."/>
            <person name="Sprenger R.R."/>
            <person name="Richter M."/>
            <person name="Diez M.S."/>
            <person name="Solano J."/>
            <person name="Bargiela R."/>
            <person name="Golyshina O.V."/>
            <person name="Manteca A."/>
            <person name="Ramos J.L."/>
            <person name="Gallego J.R."/>
            <person name="Llorente I."/>
            <person name="Martins Dos Santos V.A."/>
            <person name="Jensen O.N."/>
            <person name="Pelaez A.I."/>
            <person name="Sanchez J."/>
            <person name="Ferrer M."/>
        </authorList>
    </citation>
    <scope>NUCLEOTIDE SEQUENCE</scope>
</reference>
<name>T1C6P1_9ZZZZ</name>
<gene>
    <name evidence="1" type="ORF">B1A_02824</name>
</gene>
<organism evidence="1">
    <name type="scientific">mine drainage metagenome</name>
    <dbReference type="NCBI Taxonomy" id="410659"/>
    <lineage>
        <taxon>unclassified sequences</taxon>
        <taxon>metagenomes</taxon>
        <taxon>ecological metagenomes</taxon>
    </lineage>
</organism>
<proteinExistence type="predicted"/>
<protein>
    <submittedName>
        <fullName evidence="1">Tetratricopeptide repeat domain protein</fullName>
    </submittedName>
</protein>
<reference evidence="1" key="1">
    <citation type="submission" date="2013-08" db="EMBL/GenBank/DDBJ databases">
        <authorList>
            <person name="Mendez C."/>
            <person name="Richter M."/>
            <person name="Ferrer M."/>
            <person name="Sanchez J."/>
        </authorList>
    </citation>
    <scope>NUCLEOTIDE SEQUENCE</scope>
</reference>
<evidence type="ECO:0000313" key="1">
    <source>
        <dbReference type="EMBL" id="EQD77702.1"/>
    </source>
</evidence>
<comment type="caution">
    <text evidence="1">The sequence shown here is derived from an EMBL/GenBank/DDBJ whole genome shotgun (WGS) entry which is preliminary data.</text>
</comment>
<dbReference type="EMBL" id="AUZX01002079">
    <property type="protein sequence ID" value="EQD77702.1"/>
    <property type="molecule type" value="Genomic_DNA"/>
</dbReference>
<feature type="non-terminal residue" evidence="1">
    <location>
        <position position="1"/>
    </location>
</feature>
<dbReference type="AlphaFoldDB" id="T1C6P1"/>
<sequence length="192" mass="20928">KVLQIGYTRGLLTSPGDIENLVKLEIMNGNASQAGTLLQNMMADHRLPRTQSNLELLVSAWARAGNEAQLGRAIREAAPGSKTGSLFLYEASICFRSANWPCVEHSVSAALQKGGLSAVGQDYLLEGTALIHMHQYQSAISVFHKALKYKSSVAQATQWLKYLKYKAALEEARHGTAPVSKKPHGTVRNRPS</sequence>
<accession>T1C6P1</accession>